<name>A0A1R3JR62_9ROSI</name>
<evidence type="ECO:0000256" key="11">
    <source>
        <dbReference type="ARBA" id="ARBA00022840"/>
    </source>
</evidence>
<dbReference type="SUPFAM" id="SSF49899">
    <property type="entry name" value="Concanavalin A-like lectins/glucanases"/>
    <property type="match status" value="1"/>
</dbReference>
<dbReference type="AlphaFoldDB" id="A0A1R3JR62"/>
<dbReference type="InterPro" id="IPR011009">
    <property type="entry name" value="Kinase-like_dom_sf"/>
</dbReference>
<evidence type="ECO:0000313" key="20">
    <source>
        <dbReference type="EMBL" id="OMO97231.1"/>
    </source>
</evidence>
<protein>
    <recommendedName>
        <fullName evidence="4">non-specific serine/threonine protein kinase</fullName>
        <ecNumber evidence="4">2.7.11.1</ecNumber>
    </recommendedName>
</protein>
<dbReference type="Pfam" id="PF07714">
    <property type="entry name" value="PK_Tyr_Ser-Thr"/>
    <property type="match status" value="1"/>
</dbReference>
<evidence type="ECO:0000256" key="6">
    <source>
        <dbReference type="ARBA" id="ARBA00022527"/>
    </source>
</evidence>
<dbReference type="PANTHER" id="PTHR27007">
    <property type="match status" value="1"/>
</dbReference>
<dbReference type="PROSITE" id="PS50011">
    <property type="entry name" value="PROTEIN_KINASE_DOM"/>
    <property type="match status" value="1"/>
</dbReference>
<dbReference type="InterPro" id="IPR019825">
    <property type="entry name" value="Lectin_legB_Mn/Ca_BS"/>
</dbReference>
<evidence type="ECO:0000256" key="13">
    <source>
        <dbReference type="ARBA" id="ARBA00023136"/>
    </source>
</evidence>
<evidence type="ECO:0000256" key="17">
    <source>
        <dbReference type="SAM" id="Phobius"/>
    </source>
</evidence>
<evidence type="ECO:0000256" key="3">
    <source>
        <dbReference type="ARBA" id="ARBA00010217"/>
    </source>
</evidence>
<keyword evidence="6" id="KW-0808">Transferase</keyword>
<feature type="signal peptide" evidence="18">
    <location>
        <begin position="1"/>
        <end position="21"/>
    </location>
</feature>
<sequence length="465" mass="51528">MCLRNFHFLVFFFFLFKLGASSNDGFTFNGIVKLGGVAEVRKDGLYKLTDDTKQNTIGHAFYSDPFTFKNSSSSSSNASSFSTTFVFAIVPWKKQSPRGNGMGFVLSPSKEYLTDVSSSQHVMEQMIAVEFDTIQDKEVDDINDNHVGINVHSLNSTKAASAGYVNGETGEFEPVDLASGELIHVWVEYDGLKHQLNVTLSPVPISKPKVPLLSLEINLSPIVSEKMYVGFSSTSGTVLSSKYVLGWSFQMDGEVAELDLAKLPSLPDMEKSRKKQVILAVVLSLTGLILVLVMLSVILFLVRKKDKFTEILEDWEVQFGLIHRYSYKELSLATQGFNEEKILGQGGFGKVFKGELPVSKEKIAVKRISHNSDQGMKEFIAEIGTIGKLRRPNLVRLLGYCRALRPRMSQVILYLTGQASLPESFDAIIQTSEFVKESSNYLGPKTTDSTIASITITESFQLVGR</sequence>
<dbReference type="FunFam" id="2.60.120.200:FF:000112">
    <property type="entry name" value="L-type lectin-domain containing receptor kinase V.9"/>
    <property type="match status" value="1"/>
</dbReference>
<dbReference type="Gene3D" id="2.60.120.200">
    <property type="match status" value="2"/>
</dbReference>
<dbReference type="InterPro" id="IPR001220">
    <property type="entry name" value="Legume_lectin_dom"/>
</dbReference>
<dbReference type="GO" id="GO:0005886">
    <property type="term" value="C:plasma membrane"/>
    <property type="evidence" value="ECO:0007669"/>
    <property type="project" value="UniProtKB-SubCell"/>
</dbReference>
<dbReference type="GO" id="GO:0030246">
    <property type="term" value="F:carbohydrate binding"/>
    <property type="evidence" value="ECO:0007669"/>
    <property type="project" value="UniProtKB-KW"/>
</dbReference>
<accession>A0A1R3JR62</accession>
<feature type="domain" description="Protein kinase" evidence="19">
    <location>
        <begin position="337"/>
        <end position="465"/>
    </location>
</feature>
<dbReference type="GO" id="GO:0006952">
    <property type="term" value="P:defense response"/>
    <property type="evidence" value="ECO:0007669"/>
    <property type="project" value="UniProtKB-ARBA"/>
</dbReference>
<dbReference type="InterPro" id="IPR050528">
    <property type="entry name" value="L-type_Lectin-RKs"/>
</dbReference>
<keyword evidence="7 17" id="KW-0812">Transmembrane</keyword>
<comment type="similarity">
    <text evidence="3">In the C-terminal section; belongs to the protein kinase superfamily. Ser/Thr protein kinase family.</text>
</comment>
<feature type="chain" id="PRO_5012164365" description="non-specific serine/threonine protein kinase" evidence="18">
    <location>
        <begin position="22"/>
        <end position="465"/>
    </location>
</feature>
<comment type="caution">
    <text evidence="20">The sequence shown here is derived from an EMBL/GenBank/DDBJ whole genome shotgun (WGS) entry which is preliminary data.</text>
</comment>
<dbReference type="InterPro" id="IPR000719">
    <property type="entry name" value="Prot_kinase_dom"/>
</dbReference>
<evidence type="ECO:0000256" key="1">
    <source>
        <dbReference type="ARBA" id="ARBA00004251"/>
    </source>
</evidence>
<evidence type="ECO:0000256" key="10">
    <source>
        <dbReference type="ARBA" id="ARBA00022741"/>
    </source>
</evidence>
<dbReference type="OrthoDB" id="982500at2759"/>
<evidence type="ECO:0000259" key="19">
    <source>
        <dbReference type="PROSITE" id="PS50011"/>
    </source>
</evidence>
<dbReference type="EC" id="2.7.11.1" evidence="4"/>
<evidence type="ECO:0000256" key="12">
    <source>
        <dbReference type="ARBA" id="ARBA00022989"/>
    </source>
</evidence>
<evidence type="ECO:0000256" key="14">
    <source>
        <dbReference type="ARBA" id="ARBA00023170"/>
    </source>
</evidence>
<evidence type="ECO:0000256" key="7">
    <source>
        <dbReference type="ARBA" id="ARBA00022692"/>
    </source>
</evidence>
<keyword evidence="13 17" id="KW-0472">Membrane</keyword>
<evidence type="ECO:0000256" key="9">
    <source>
        <dbReference type="ARBA" id="ARBA00022734"/>
    </source>
</evidence>
<evidence type="ECO:0000313" key="21">
    <source>
        <dbReference type="Proteomes" id="UP000187203"/>
    </source>
</evidence>
<dbReference type="CDD" id="cd06899">
    <property type="entry name" value="lectin_legume_LecRK_Arcelin_ConA"/>
    <property type="match status" value="1"/>
</dbReference>
<keyword evidence="21" id="KW-1185">Reference proteome</keyword>
<dbReference type="PROSITE" id="PS00307">
    <property type="entry name" value="LECTIN_LEGUME_BETA"/>
    <property type="match status" value="1"/>
</dbReference>
<gene>
    <name evidence="20" type="ORF">COLO4_14753</name>
</gene>
<evidence type="ECO:0000256" key="5">
    <source>
        <dbReference type="ARBA" id="ARBA00022475"/>
    </source>
</evidence>
<feature type="transmembrane region" description="Helical" evidence="17">
    <location>
        <begin position="277"/>
        <end position="302"/>
    </location>
</feature>
<keyword evidence="5" id="KW-1003">Cell membrane</keyword>
<evidence type="ECO:0000256" key="8">
    <source>
        <dbReference type="ARBA" id="ARBA00022729"/>
    </source>
</evidence>
<evidence type="ECO:0000256" key="2">
    <source>
        <dbReference type="ARBA" id="ARBA00008536"/>
    </source>
</evidence>
<dbReference type="EMBL" id="AWUE01015458">
    <property type="protein sequence ID" value="OMO97231.1"/>
    <property type="molecule type" value="Genomic_DNA"/>
</dbReference>
<proteinExistence type="inferred from homology"/>
<keyword evidence="6" id="KW-0723">Serine/threonine-protein kinase</keyword>
<comment type="subcellular location">
    <subcellularLocation>
        <location evidence="1">Cell membrane</location>
        <topology evidence="1">Single-pass type I membrane protein</topology>
    </subcellularLocation>
</comment>
<keyword evidence="11 16" id="KW-0067">ATP-binding</keyword>
<dbReference type="InterPro" id="IPR013320">
    <property type="entry name" value="ConA-like_dom_sf"/>
</dbReference>
<evidence type="ECO:0000256" key="16">
    <source>
        <dbReference type="PROSITE-ProRule" id="PRU10141"/>
    </source>
</evidence>
<dbReference type="GO" id="GO:0004674">
    <property type="term" value="F:protein serine/threonine kinase activity"/>
    <property type="evidence" value="ECO:0007669"/>
    <property type="project" value="UniProtKB-KW"/>
</dbReference>
<keyword evidence="10 16" id="KW-0547">Nucleotide-binding</keyword>
<keyword evidence="9" id="KW-0430">Lectin</keyword>
<feature type="binding site" evidence="16">
    <location>
        <position position="366"/>
    </location>
    <ligand>
        <name>ATP</name>
        <dbReference type="ChEBI" id="CHEBI:30616"/>
    </ligand>
</feature>
<dbReference type="PROSITE" id="PS00107">
    <property type="entry name" value="PROTEIN_KINASE_ATP"/>
    <property type="match status" value="1"/>
</dbReference>
<keyword evidence="12 17" id="KW-1133">Transmembrane helix</keyword>
<keyword evidence="8 18" id="KW-0732">Signal</keyword>
<dbReference type="Proteomes" id="UP000187203">
    <property type="component" value="Unassembled WGS sequence"/>
</dbReference>
<comment type="similarity">
    <text evidence="2">In the N-terminal section; belongs to the leguminous lectin family.</text>
</comment>
<dbReference type="GO" id="GO:0051707">
    <property type="term" value="P:response to other organism"/>
    <property type="evidence" value="ECO:0007669"/>
    <property type="project" value="UniProtKB-ARBA"/>
</dbReference>
<evidence type="ECO:0000256" key="15">
    <source>
        <dbReference type="ARBA" id="ARBA00023180"/>
    </source>
</evidence>
<evidence type="ECO:0000256" key="18">
    <source>
        <dbReference type="SAM" id="SignalP"/>
    </source>
</evidence>
<organism evidence="20 21">
    <name type="scientific">Corchorus olitorius</name>
    <dbReference type="NCBI Taxonomy" id="93759"/>
    <lineage>
        <taxon>Eukaryota</taxon>
        <taxon>Viridiplantae</taxon>
        <taxon>Streptophyta</taxon>
        <taxon>Embryophyta</taxon>
        <taxon>Tracheophyta</taxon>
        <taxon>Spermatophyta</taxon>
        <taxon>Magnoliopsida</taxon>
        <taxon>eudicotyledons</taxon>
        <taxon>Gunneridae</taxon>
        <taxon>Pentapetalae</taxon>
        <taxon>rosids</taxon>
        <taxon>malvids</taxon>
        <taxon>Malvales</taxon>
        <taxon>Malvaceae</taxon>
        <taxon>Grewioideae</taxon>
        <taxon>Apeibeae</taxon>
        <taxon>Corchorus</taxon>
    </lineage>
</organism>
<evidence type="ECO:0000256" key="4">
    <source>
        <dbReference type="ARBA" id="ARBA00012513"/>
    </source>
</evidence>
<dbReference type="GO" id="GO:0005524">
    <property type="term" value="F:ATP binding"/>
    <property type="evidence" value="ECO:0007669"/>
    <property type="project" value="UniProtKB-UniRule"/>
</dbReference>
<dbReference type="Pfam" id="PF00139">
    <property type="entry name" value="Lectin_legB"/>
    <property type="match status" value="1"/>
</dbReference>
<dbReference type="STRING" id="93759.A0A1R3JR62"/>
<keyword evidence="6" id="KW-0418">Kinase</keyword>
<reference evidence="21" key="1">
    <citation type="submission" date="2013-09" db="EMBL/GenBank/DDBJ databases">
        <title>Corchorus olitorius genome sequencing.</title>
        <authorList>
            <person name="Alam M."/>
            <person name="Haque M.S."/>
            <person name="Islam M.S."/>
            <person name="Emdad E.M."/>
            <person name="Islam M.M."/>
            <person name="Ahmed B."/>
            <person name="Halim A."/>
            <person name="Hossen Q.M.M."/>
            <person name="Hossain M.Z."/>
            <person name="Ahmed R."/>
            <person name="Khan M.M."/>
            <person name="Islam R."/>
            <person name="Rashid M.M."/>
            <person name="Khan S.A."/>
            <person name="Rahman M.S."/>
            <person name="Alam M."/>
            <person name="Yahiya A.S."/>
            <person name="Khan M.S."/>
            <person name="Azam M.S."/>
            <person name="Haque T."/>
            <person name="Lashkar M.Z.H."/>
            <person name="Akhand A.I."/>
            <person name="Morshed G."/>
            <person name="Roy S."/>
            <person name="Uddin K.S."/>
            <person name="Rabeya T."/>
            <person name="Hossain A.S."/>
            <person name="Chowdhury A."/>
            <person name="Snigdha A.R."/>
            <person name="Mortoza M.S."/>
            <person name="Matin S.A."/>
            <person name="Hoque S.M.E."/>
            <person name="Islam M.K."/>
            <person name="Roy D.K."/>
            <person name="Haider R."/>
            <person name="Moosa M.M."/>
            <person name="Elias S.M."/>
            <person name="Hasan A.M."/>
            <person name="Jahan S."/>
            <person name="Shafiuddin M."/>
            <person name="Mahmood N."/>
            <person name="Shommy N.S."/>
        </authorList>
    </citation>
    <scope>NUCLEOTIDE SEQUENCE [LARGE SCALE GENOMIC DNA]</scope>
    <source>
        <strain evidence="21">cv. O-4</strain>
    </source>
</reference>
<keyword evidence="15" id="KW-0325">Glycoprotein</keyword>
<dbReference type="SUPFAM" id="SSF56112">
    <property type="entry name" value="Protein kinase-like (PK-like)"/>
    <property type="match status" value="1"/>
</dbReference>
<keyword evidence="14" id="KW-0675">Receptor</keyword>
<dbReference type="Gene3D" id="3.30.200.20">
    <property type="entry name" value="Phosphorylase Kinase, domain 1"/>
    <property type="match status" value="1"/>
</dbReference>
<dbReference type="InterPro" id="IPR017441">
    <property type="entry name" value="Protein_kinase_ATP_BS"/>
</dbReference>
<dbReference type="InterPro" id="IPR001245">
    <property type="entry name" value="Ser-Thr/Tyr_kinase_cat_dom"/>
</dbReference>